<gene>
    <name evidence="2" type="ORF">SAMN05877753_10992</name>
</gene>
<dbReference type="Proteomes" id="UP000219546">
    <property type="component" value="Unassembled WGS sequence"/>
</dbReference>
<feature type="transmembrane region" description="Helical" evidence="1">
    <location>
        <begin position="52"/>
        <end position="72"/>
    </location>
</feature>
<proteinExistence type="predicted"/>
<organism evidence="2 3">
    <name type="scientific">Bacillus oleivorans</name>
    <dbReference type="NCBI Taxonomy" id="1448271"/>
    <lineage>
        <taxon>Bacteria</taxon>
        <taxon>Bacillati</taxon>
        <taxon>Bacillota</taxon>
        <taxon>Bacilli</taxon>
        <taxon>Bacillales</taxon>
        <taxon>Bacillaceae</taxon>
        <taxon>Bacillus</taxon>
    </lineage>
</organism>
<accession>A0A285D510</accession>
<sequence>MNGNNKVEEELLISLRNRPDKDPDPQFVGELRHRLNKGGRTLRKRSFAPFKVFLSMSAVVAILFVLSLHYFGGLQQASRQTPDSALPSETQIQDLLDSNAAYNELYQQVVKVTGMQEEGKNLILYLDAAINGKPDVLKEVIYQPNNELIIEVQKHYQNVKADTIKLKSILPDSDHDGFEVIFSFQRGELQQVKNLFLRFGNQEELKVEEPLKPLEDGKFNETENRFTLTEEERNAYEWFRLEQNIENLKGLSPISIAKLYIQAGLDEDYVTEYALYTTRLDRVQWSLEEHLEYSREPLTEAQKTEIISQYNNIEDGEFIQTGENEGYISFMGSHGEMGFQMVKDESGVWKVSFMPIQ</sequence>
<keyword evidence="1" id="KW-0472">Membrane</keyword>
<dbReference type="RefSeq" id="WP_097159940.1">
    <property type="nucleotide sequence ID" value="NZ_JBEPMQ010000009.1"/>
</dbReference>
<dbReference type="OrthoDB" id="2990745at2"/>
<keyword evidence="1" id="KW-1133">Transmembrane helix</keyword>
<keyword evidence="3" id="KW-1185">Reference proteome</keyword>
<reference evidence="2 3" key="1">
    <citation type="submission" date="2017-08" db="EMBL/GenBank/DDBJ databases">
        <authorList>
            <person name="de Groot N.N."/>
        </authorList>
    </citation>
    <scope>NUCLEOTIDE SEQUENCE [LARGE SCALE GENOMIC DNA]</scope>
    <source>
        <strain evidence="2 3">JC228</strain>
    </source>
</reference>
<evidence type="ECO:0000256" key="1">
    <source>
        <dbReference type="SAM" id="Phobius"/>
    </source>
</evidence>
<dbReference type="AlphaFoldDB" id="A0A285D510"/>
<keyword evidence="1" id="KW-0812">Transmembrane</keyword>
<name>A0A285D510_9BACI</name>
<evidence type="ECO:0000313" key="3">
    <source>
        <dbReference type="Proteomes" id="UP000219546"/>
    </source>
</evidence>
<evidence type="ECO:0000313" key="2">
    <source>
        <dbReference type="EMBL" id="SNX74426.1"/>
    </source>
</evidence>
<protein>
    <submittedName>
        <fullName evidence="2">Uncharacterized protein</fullName>
    </submittedName>
</protein>
<dbReference type="EMBL" id="OAOP01000009">
    <property type="protein sequence ID" value="SNX74426.1"/>
    <property type="molecule type" value="Genomic_DNA"/>
</dbReference>